<protein>
    <submittedName>
        <fullName evidence="2">Helix-turn-helix domain-containing protein</fullName>
    </submittedName>
</protein>
<name>A0ABU4SG46_9GAMM</name>
<sequence length="104" mass="12320">MHQRLISILEEFLEEKSMLNRAFLANRLHVSTKTIQKDIKLLNDILEENGAKIESQRGTGYELEIIQTKKFEDFCVSLFQKQMEKIPTSYEERIAYILQRVLMI</sequence>
<feature type="non-terminal residue" evidence="2">
    <location>
        <position position="104"/>
    </location>
</feature>
<dbReference type="SUPFAM" id="SSF46785">
    <property type="entry name" value="Winged helix' DNA-binding domain"/>
    <property type="match status" value="1"/>
</dbReference>
<dbReference type="InterPro" id="IPR036390">
    <property type="entry name" value="WH_DNA-bd_sf"/>
</dbReference>
<feature type="domain" description="Helix-turn-helix type 11" evidence="1">
    <location>
        <begin position="4"/>
        <end position="61"/>
    </location>
</feature>
<proteinExistence type="predicted"/>
<dbReference type="Gene3D" id="1.10.10.10">
    <property type="entry name" value="Winged helix-like DNA-binding domain superfamily/Winged helix DNA-binding domain"/>
    <property type="match status" value="1"/>
</dbReference>
<evidence type="ECO:0000313" key="3">
    <source>
        <dbReference type="Proteomes" id="UP001271890"/>
    </source>
</evidence>
<dbReference type="Pfam" id="PF08279">
    <property type="entry name" value="HTH_11"/>
    <property type="match status" value="1"/>
</dbReference>
<dbReference type="InterPro" id="IPR036388">
    <property type="entry name" value="WH-like_DNA-bd_sf"/>
</dbReference>
<accession>A0ABU4SG46</accession>
<dbReference type="EMBL" id="VCDN01000544">
    <property type="protein sequence ID" value="MDX7989764.1"/>
    <property type="molecule type" value="Genomic_DNA"/>
</dbReference>
<dbReference type="PANTHER" id="PTHR30185:SF13">
    <property type="entry name" value="LICABCH OPERON REGULATOR-RELATED"/>
    <property type="match status" value="1"/>
</dbReference>
<dbReference type="PANTHER" id="PTHR30185">
    <property type="entry name" value="CRYPTIC BETA-GLUCOSIDE BGL OPERON ANTITERMINATOR"/>
    <property type="match status" value="1"/>
</dbReference>
<gene>
    <name evidence="2" type="ORF">FE392_21275</name>
</gene>
<evidence type="ECO:0000259" key="1">
    <source>
        <dbReference type="Pfam" id="PF08279"/>
    </source>
</evidence>
<dbReference type="InterPro" id="IPR050661">
    <property type="entry name" value="BglG_antiterminators"/>
</dbReference>
<evidence type="ECO:0000313" key="2">
    <source>
        <dbReference type="EMBL" id="MDX7989764.1"/>
    </source>
</evidence>
<keyword evidence="3" id="KW-1185">Reference proteome</keyword>
<dbReference type="Proteomes" id="UP001271890">
    <property type="component" value="Unassembled WGS sequence"/>
</dbReference>
<comment type="caution">
    <text evidence="2">The sequence shown here is derived from an EMBL/GenBank/DDBJ whole genome shotgun (WGS) entry which is preliminary data.</text>
</comment>
<dbReference type="InterPro" id="IPR013196">
    <property type="entry name" value="HTH_11"/>
</dbReference>
<reference evidence="3" key="1">
    <citation type="journal article" date="2024" name="Toxins">
        <title>Genome Sequence Analysis of Native Xenorhabdus Strains Isolated from Entomopathogenic Nematodes in Argentina.</title>
        <authorList>
            <person name="Palma L."/>
            <person name="Frizzo L."/>
            <person name="Kaiser S."/>
            <person name="Berry C."/>
            <person name="Caballero P."/>
            <person name="Bode H.B."/>
            <person name="Del Valle E.E."/>
        </authorList>
    </citation>
    <scope>NUCLEOTIDE SEQUENCE [LARGE SCALE GENOMIC DNA]</scope>
    <source>
        <strain evidence="3">12</strain>
    </source>
</reference>
<organism evidence="2 3">
    <name type="scientific">Xenorhabdus santafensis</name>
    <dbReference type="NCBI Taxonomy" id="2582833"/>
    <lineage>
        <taxon>Bacteria</taxon>
        <taxon>Pseudomonadati</taxon>
        <taxon>Pseudomonadota</taxon>
        <taxon>Gammaproteobacteria</taxon>
        <taxon>Enterobacterales</taxon>
        <taxon>Morganellaceae</taxon>
        <taxon>Xenorhabdus</taxon>
    </lineage>
</organism>